<dbReference type="EMBL" id="ON932081">
    <property type="protein sequence ID" value="UYA98843.1"/>
    <property type="molecule type" value="Genomic_DNA"/>
</dbReference>
<gene>
    <name evidence="1" type="ORF">IVIADoCa7_17</name>
</gene>
<name>A0A9X9NYI1_9CAUD</name>
<sequence length="171" mass="19306">MNSSKPSRKFYIVVLTGANNYVLSERFAFNKARKDFEGKFAAADEEQTEAIRAAGFTNERMGQSLVILRRADARKMLAAMKAEGPEWARDYSPVLREVGEFVRHRDPRPIINWRVQVSKAPEGSTVKVGTVMANGFVTRDKARAYAKRSAESDKVYTTGFEYEVLPNYGNI</sequence>
<keyword evidence="2" id="KW-1185">Reference proteome</keyword>
<evidence type="ECO:0000313" key="1">
    <source>
        <dbReference type="EMBL" id="UYA98843.1"/>
    </source>
</evidence>
<evidence type="ECO:0000313" key="2">
    <source>
        <dbReference type="Proteomes" id="UP001164550"/>
    </source>
</evidence>
<organism evidence="1 2">
    <name type="scientific">Xanthomonas phage vB_Xar_IVIA-DoCa7</name>
    <dbReference type="NCBI Taxonomy" id="2975534"/>
    <lineage>
        <taxon>Viruses</taxon>
        <taxon>Duplodnaviria</taxon>
        <taxon>Heunggongvirae</taxon>
        <taxon>Uroviricota</taxon>
        <taxon>Caudoviricetes</taxon>
        <taxon>Autographivirales</taxon>
        <taxon>Autonotataviridae</taxon>
        <taxon>Paternavirus</taxon>
        <taxon>Paternavirus doca7</taxon>
    </lineage>
</organism>
<proteinExistence type="predicted"/>
<dbReference type="Proteomes" id="UP001164550">
    <property type="component" value="Segment"/>
</dbReference>
<reference evidence="1" key="1">
    <citation type="submission" date="2022-07" db="EMBL/GenBank/DDBJ databases">
        <title>Comparative analysis of new lytic phages for the biological control of phytopathogenic Xanthomonas spp.</title>
        <authorList>
            <person name="Domingo-Calap M.L."/>
            <person name="Bernabeu-Gimeno M."/>
            <person name="Aure C.M."/>
            <person name="Marco-Noales E."/>
            <person name="Domingo-Calap P."/>
        </authorList>
    </citation>
    <scope>NUCLEOTIDE SEQUENCE</scope>
</reference>
<protein>
    <submittedName>
        <fullName evidence="1">Uncharacterized protein</fullName>
    </submittedName>
</protein>
<accession>A0A9X9NYI1</accession>